<evidence type="ECO:0000256" key="5">
    <source>
        <dbReference type="ARBA" id="ARBA00022723"/>
    </source>
</evidence>
<evidence type="ECO:0000256" key="6">
    <source>
        <dbReference type="ARBA" id="ARBA00022801"/>
    </source>
</evidence>
<organism evidence="9 10">
    <name type="scientific">Lolium multiflorum</name>
    <name type="common">Italian ryegrass</name>
    <name type="synonym">Lolium perenne subsp. multiflorum</name>
    <dbReference type="NCBI Taxonomy" id="4521"/>
    <lineage>
        <taxon>Eukaryota</taxon>
        <taxon>Viridiplantae</taxon>
        <taxon>Streptophyta</taxon>
        <taxon>Embryophyta</taxon>
        <taxon>Tracheophyta</taxon>
        <taxon>Spermatophyta</taxon>
        <taxon>Magnoliopsida</taxon>
        <taxon>Liliopsida</taxon>
        <taxon>Poales</taxon>
        <taxon>Poaceae</taxon>
        <taxon>BOP clade</taxon>
        <taxon>Pooideae</taxon>
        <taxon>Poodae</taxon>
        <taxon>Poeae</taxon>
        <taxon>Poeae Chloroplast Group 2 (Poeae type)</taxon>
        <taxon>Loliodinae</taxon>
        <taxon>Loliinae</taxon>
        <taxon>Lolium</taxon>
    </lineage>
</organism>
<evidence type="ECO:0000256" key="4">
    <source>
        <dbReference type="ARBA" id="ARBA00022722"/>
    </source>
</evidence>
<dbReference type="InterPro" id="IPR045249">
    <property type="entry name" value="HARBI1-like"/>
</dbReference>
<evidence type="ECO:0000256" key="2">
    <source>
        <dbReference type="ARBA" id="ARBA00004123"/>
    </source>
</evidence>
<dbReference type="GO" id="GO:0046872">
    <property type="term" value="F:metal ion binding"/>
    <property type="evidence" value="ECO:0007669"/>
    <property type="project" value="UniProtKB-KW"/>
</dbReference>
<dbReference type="EMBL" id="JAUUTY010000006">
    <property type="protein sequence ID" value="KAK1620503.1"/>
    <property type="molecule type" value="Genomic_DNA"/>
</dbReference>
<dbReference type="AlphaFoldDB" id="A0AAD8RJQ5"/>
<keyword evidence="10" id="KW-1185">Reference proteome</keyword>
<evidence type="ECO:0000259" key="8">
    <source>
        <dbReference type="Pfam" id="PF13359"/>
    </source>
</evidence>
<keyword evidence="5" id="KW-0479">Metal-binding</keyword>
<protein>
    <recommendedName>
        <fullName evidence="8">DDE Tnp4 domain-containing protein</fullName>
    </recommendedName>
</protein>
<dbReference type="Proteomes" id="UP001231189">
    <property type="component" value="Unassembled WGS sequence"/>
</dbReference>
<evidence type="ECO:0000256" key="1">
    <source>
        <dbReference type="ARBA" id="ARBA00001968"/>
    </source>
</evidence>
<name>A0AAD8RJQ5_LOLMU</name>
<dbReference type="PANTHER" id="PTHR22930:SF259">
    <property type="entry name" value="OS08G0106900 PROTEIN"/>
    <property type="match status" value="1"/>
</dbReference>
<dbReference type="Pfam" id="PF13359">
    <property type="entry name" value="DDE_Tnp_4"/>
    <property type="match status" value="1"/>
</dbReference>
<comment type="similarity">
    <text evidence="3">Belongs to the HARBI1 family.</text>
</comment>
<reference evidence="9" key="1">
    <citation type="submission" date="2023-07" db="EMBL/GenBank/DDBJ databases">
        <title>A chromosome-level genome assembly of Lolium multiflorum.</title>
        <authorList>
            <person name="Chen Y."/>
            <person name="Copetti D."/>
            <person name="Kolliker R."/>
            <person name="Studer B."/>
        </authorList>
    </citation>
    <scope>NUCLEOTIDE SEQUENCE</scope>
    <source>
        <strain evidence="9">02402/16</strain>
        <tissue evidence="9">Leaf</tissue>
    </source>
</reference>
<feature type="domain" description="DDE Tnp4" evidence="8">
    <location>
        <begin position="3"/>
        <end position="126"/>
    </location>
</feature>
<dbReference type="PANTHER" id="PTHR22930">
    <property type="match status" value="1"/>
</dbReference>
<comment type="subcellular location">
    <subcellularLocation>
        <location evidence="2">Nucleus</location>
    </subcellularLocation>
</comment>
<keyword evidence="4" id="KW-0540">Nuclease</keyword>
<keyword evidence="7" id="KW-0539">Nucleus</keyword>
<evidence type="ECO:0000256" key="7">
    <source>
        <dbReference type="ARBA" id="ARBA00023242"/>
    </source>
</evidence>
<sequence>MSAAFRGRKHYTSQDVLAAVDFDMRFTYVLAGWEGSAHDASILTDSLSRLDGLQILDGKFYLGDAGYACRPGILPSFRKTSHSSLRVTIERAFTALKNRFKVLDQKPFHMFDTQVKLVLACCIIHNWILGWGEDEFFEEVITFDEVETGHGVDACDNDDWKVKRQEWTDAMWDRGNTTI</sequence>
<evidence type="ECO:0000256" key="3">
    <source>
        <dbReference type="ARBA" id="ARBA00006958"/>
    </source>
</evidence>
<evidence type="ECO:0000313" key="10">
    <source>
        <dbReference type="Proteomes" id="UP001231189"/>
    </source>
</evidence>
<dbReference type="InterPro" id="IPR027806">
    <property type="entry name" value="HARBI1_dom"/>
</dbReference>
<keyword evidence="6" id="KW-0378">Hydrolase</keyword>
<comment type="cofactor">
    <cofactor evidence="1">
        <name>a divalent metal cation</name>
        <dbReference type="ChEBI" id="CHEBI:60240"/>
    </cofactor>
</comment>
<comment type="caution">
    <text evidence="9">The sequence shown here is derived from an EMBL/GenBank/DDBJ whole genome shotgun (WGS) entry which is preliminary data.</text>
</comment>
<dbReference type="GO" id="GO:0004518">
    <property type="term" value="F:nuclease activity"/>
    <property type="evidence" value="ECO:0007669"/>
    <property type="project" value="UniProtKB-KW"/>
</dbReference>
<accession>A0AAD8RJQ5</accession>
<evidence type="ECO:0000313" key="9">
    <source>
        <dbReference type="EMBL" id="KAK1620503.1"/>
    </source>
</evidence>
<dbReference type="GO" id="GO:0005634">
    <property type="term" value="C:nucleus"/>
    <property type="evidence" value="ECO:0007669"/>
    <property type="project" value="UniProtKB-SubCell"/>
</dbReference>
<gene>
    <name evidence="9" type="ORF">QYE76_026020</name>
</gene>
<proteinExistence type="inferred from homology"/>
<dbReference type="GO" id="GO:0016787">
    <property type="term" value="F:hydrolase activity"/>
    <property type="evidence" value="ECO:0007669"/>
    <property type="project" value="UniProtKB-KW"/>
</dbReference>